<name>A0A8J6UP04_9BACT</name>
<dbReference type="AlphaFoldDB" id="A0A8J6UP04"/>
<evidence type="ECO:0000256" key="1">
    <source>
        <dbReference type="SAM" id="SignalP"/>
    </source>
</evidence>
<comment type="caution">
    <text evidence="2">The sequence shown here is derived from an EMBL/GenBank/DDBJ whole genome shotgun (WGS) entry which is preliminary data.</text>
</comment>
<dbReference type="Proteomes" id="UP000632828">
    <property type="component" value="Unassembled WGS sequence"/>
</dbReference>
<keyword evidence="1" id="KW-0732">Signal</keyword>
<proteinExistence type="predicted"/>
<gene>
    <name evidence="2" type="ORF">ICT70_06370</name>
</gene>
<keyword evidence="3" id="KW-1185">Reference proteome</keyword>
<dbReference type="RefSeq" id="WP_191154589.1">
    <property type="nucleotide sequence ID" value="NZ_JACWUN010000005.1"/>
</dbReference>
<evidence type="ECO:0000313" key="3">
    <source>
        <dbReference type="Proteomes" id="UP000632828"/>
    </source>
</evidence>
<sequence length="417" mass="47448">MKFWQGLTCSLACAALALLPAVHVEAASVSGRSSTVLEWFDTANEDTAVPAFQYLQLNVKDLGAPGYNFYTYGRLGYDLADELASNSNYTDSRLYLAYLEKKGFLTNALDFRLGRQFISTTAGASVMDGLRLDYRLMDNYGLTLFGGGDVTYYEGYSAKDLVLGAEFTVSDRFVKNLDLGISYVAKVDGGRLAMELIGFDIEYDYNNLLFLYSETQYDYLSDRVSYFLAGANLYASPKWSGRLEYLYSLPVFSSTSIYSVFAVDEYEEIMGEVNYNIGNGWRSFGRLTYEMYPKFSNANVYEAGVEKRRTDIYSGYLTGVFRDDRGGQDLKGFKLYLAGRFIQQLQAGVGVDVDVLERTVNYFNEESSRDETTSSRYWVDATWYFSRTKNVQAKVERIESDLWDYYNRGRIRLNVTF</sequence>
<dbReference type="EMBL" id="JACWUN010000005">
    <property type="protein sequence ID" value="MBD1400289.1"/>
    <property type="molecule type" value="Genomic_DNA"/>
</dbReference>
<organism evidence="2 3">
    <name type="scientific">Pelovirga terrestris</name>
    <dbReference type="NCBI Taxonomy" id="2771352"/>
    <lineage>
        <taxon>Bacteria</taxon>
        <taxon>Pseudomonadati</taxon>
        <taxon>Thermodesulfobacteriota</taxon>
        <taxon>Desulfuromonadia</taxon>
        <taxon>Geobacterales</taxon>
        <taxon>Geobacteraceae</taxon>
        <taxon>Pelovirga</taxon>
    </lineage>
</organism>
<evidence type="ECO:0008006" key="4">
    <source>
        <dbReference type="Google" id="ProtNLM"/>
    </source>
</evidence>
<feature type="chain" id="PRO_5035181749" description="Porin" evidence="1">
    <location>
        <begin position="27"/>
        <end position="417"/>
    </location>
</feature>
<evidence type="ECO:0000313" key="2">
    <source>
        <dbReference type="EMBL" id="MBD1400289.1"/>
    </source>
</evidence>
<reference evidence="2" key="1">
    <citation type="submission" date="2020-09" db="EMBL/GenBank/DDBJ databases">
        <title>Pelobacter alkaliphilus sp. nov., a novel anaerobic arsenate-reducing bacterium from terrestrial mud volcano.</title>
        <authorList>
            <person name="Khomyakova M.A."/>
            <person name="Merkel A.Y."/>
            <person name="Slobodkin A.I."/>
        </authorList>
    </citation>
    <scope>NUCLEOTIDE SEQUENCE</scope>
    <source>
        <strain evidence="2">M08fum</strain>
    </source>
</reference>
<protein>
    <recommendedName>
        <fullName evidence="4">Porin</fullName>
    </recommendedName>
</protein>
<feature type="signal peptide" evidence="1">
    <location>
        <begin position="1"/>
        <end position="26"/>
    </location>
</feature>
<accession>A0A8J6UP04</accession>